<protein>
    <submittedName>
        <fullName evidence="1">Predicted protein</fullName>
    </submittedName>
</protein>
<reference evidence="2" key="1">
    <citation type="journal article" date="2011" name="Nat. Commun.">
        <title>Effector diversification within compartments of the Leptosphaeria maculans genome affected by Repeat-Induced Point mutations.</title>
        <authorList>
            <person name="Rouxel T."/>
            <person name="Grandaubert J."/>
            <person name="Hane J.K."/>
            <person name="Hoede C."/>
            <person name="van de Wouw A.P."/>
            <person name="Couloux A."/>
            <person name="Dominguez V."/>
            <person name="Anthouard V."/>
            <person name="Bally P."/>
            <person name="Bourras S."/>
            <person name="Cozijnsen A.J."/>
            <person name="Ciuffetti L.M."/>
            <person name="Degrave A."/>
            <person name="Dilmaghani A."/>
            <person name="Duret L."/>
            <person name="Fudal I."/>
            <person name="Goodwin S.B."/>
            <person name="Gout L."/>
            <person name="Glaser N."/>
            <person name="Linglin J."/>
            <person name="Kema G.H.J."/>
            <person name="Lapalu N."/>
            <person name="Lawrence C.B."/>
            <person name="May K."/>
            <person name="Meyer M."/>
            <person name="Ollivier B."/>
            <person name="Poulain J."/>
            <person name="Schoch C.L."/>
            <person name="Simon A."/>
            <person name="Spatafora J.W."/>
            <person name="Stachowiak A."/>
            <person name="Turgeon B.G."/>
            <person name="Tyler B.M."/>
            <person name="Vincent D."/>
            <person name="Weissenbach J."/>
            <person name="Amselem J."/>
            <person name="Quesneville H."/>
            <person name="Oliver R.P."/>
            <person name="Wincker P."/>
            <person name="Balesdent M.-H."/>
            <person name="Howlett B.J."/>
        </authorList>
    </citation>
    <scope>NUCLEOTIDE SEQUENCE [LARGE SCALE GENOMIC DNA]</scope>
    <source>
        <strain evidence="2">JN3 / isolate v23.1.3 / race Av1-4-5-6-7-8</strain>
    </source>
</reference>
<dbReference type="VEuPathDB" id="FungiDB:LEMA_uP009660.1"/>
<name>E5ACH7_LEPMJ</name>
<organism evidence="1 2">
    <name type="scientific">Leptosphaeria maculans (strain JN3 / isolate v23.1.3 / race Av1-4-5-6-7-8)</name>
    <name type="common">Blackleg fungus</name>
    <name type="synonym">Phoma lingam</name>
    <dbReference type="NCBI Taxonomy" id="985895"/>
    <lineage>
        <taxon>Eukaryota</taxon>
        <taxon>Fungi</taxon>
        <taxon>Dikarya</taxon>
        <taxon>Ascomycota</taxon>
        <taxon>Pezizomycotina</taxon>
        <taxon>Dothideomycetes</taxon>
        <taxon>Pleosporomycetidae</taxon>
        <taxon>Pleosporales</taxon>
        <taxon>Pleosporineae</taxon>
        <taxon>Leptosphaeriaceae</taxon>
        <taxon>Plenodomus</taxon>
        <taxon>Plenodomus lingam/Leptosphaeria maculans species complex</taxon>
    </lineage>
</organism>
<evidence type="ECO:0000313" key="2">
    <source>
        <dbReference type="Proteomes" id="UP000002668"/>
    </source>
</evidence>
<dbReference type="HOGENOM" id="CLU_2513036_0_0_1"/>
<sequence>MFNSSSLVSNIITSTVSNLVIGKMGITVVLSHPATTQYNPQIRSALPDPVPILTATLSPASYTSHLGQGLTARTATRACAVALLA</sequence>
<dbReference type="EMBL" id="FP929139">
    <property type="protein sequence ID" value="CBY02179.1"/>
    <property type="molecule type" value="Genomic_DNA"/>
</dbReference>
<proteinExistence type="predicted"/>
<accession>E5ACH7</accession>
<keyword evidence="2" id="KW-1185">Reference proteome</keyword>
<dbReference type="Proteomes" id="UP000002668">
    <property type="component" value="Genome"/>
</dbReference>
<evidence type="ECO:0000313" key="1">
    <source>
        <dbReference type="EMBL" id="CBY02179.1"/>
    </source>
</evidence>
<dbReference type="AlphaFoldDB" id="E5ACH7"/>
<dbReference type="InParanoid" id="E5ACH7"/>
<gene>
    <name evidence="1" type="ORF">LEMA_uP009660.1</name>
</gene>